<evidence type="ECO:0000313" key="1">
    <source>
        <dbReference type="EMBL" id="ODB94362.1"/>
    </source>
</evidence>
<name>A0A1E2UJ60_9GAMM</name>
<dbReference type="STRING" id="1818881.A3196_17655"/>
<dbReference type="RefSeq" id="WP_069014796.1">
    <property type="nucleotide sequence ID" value="NZ_LVJW01000006.1"/>
</dbReference>
<reference evidence="1 2" key="1">
    <citation type="submission" date="2016-03" db="EMBL/GenBank/DDBJ databases">
        <title>Chemosynthetic sulphur-oxidizing symbionts of marine invertebrate animals are capable of nitrogen fixation.</title>
        <authorList>
            <person name="Petersen J.M."/>
            <person name="Kemper A."/>
            <person name="Gruber-Vodicka H."/>
            <person name="Cardini U."/>
            <person name="Geest Mvander."/>
            <person name="Kleiner M."/>
            <person name="Bulgheresi S."/>
            <person name="Fussmann M."/>
            <person name="Herbold C."/>
            <person name="Seah B.K.B."/>
            <person name="Antony C.Paul."/>
            <person name="Liu D."/>
            <person name="Belitz A."/>
            <person name="Weber M."/>
        </authorList>
    </citation>
    <scope>NUCLEOTIDE SEQUENCE [LARGE SCALE GENOMIC DNA]</scope>
    <source>
        <strain evidence="1">G_D</strain>
    </source>
</reference>
<gene>
    <name evidence="1" type="ORF">A3196_17655</name>
</gene>
<dbReference type="AlphaFoldDB" id="A0A1E2UJ60"/>
<dbReference type="OrthoDB" id="975289at2"/>
<keyword evidence="2" id="KW-1185">Reference proteome</keyword>
<organism evidence="1 2">
    <name type="scientific">Candidatus Thiodiazotropha endoloripes</name>
    <dbReference type="NCBI Taxonomy" id="1818881"/>
    <lineage>
        <taxon>Bacteria</taxon>
        <taxon>Pseudomonadati</taxon>
        <taxon>Pseudomonadota</taxon>
        <taxon>Gammaproteobacteria</taxon>
        <taxon>Chromatiales</taxon>
        <taxon>Sedimenticolaceae</taxon>
        <taxon>Candidatus Thiodiazotropha</taxon>
    </lineage>
</organism>
<proteinExistence type="predicted"/>
<protein>
    <submittedName>
        <fullName evidence="1">Uncharacterized protein</fullName>
    </submittedName>
</protein>
<dbReference type="Proteomes" id="UP000094849">
    <property type="component" value="Unassembled WGS sequence"/>
</dbReference>
<accession>A0A1E2UJ60</accession>
<sequence length="315" mass="36608">MEQNDLKELLACLPKERTLYPYCQDYYAVQLLQIAAKKHQSIQAIKGSKFGRLLNKPSITSLLSSCGNGCISGELLNSYWQEPGTTYLITTGVWGSRSDRYAQTSRPGINLVLRLNFNHQHDQMFHQSIHPVEDGVFNNWGHPVLQRGDRSYYRETLAWSRLDIDLQLGEVLIEEIQSDWVRDVSWLNKWRQCCATDEDPLHCYSFNTTAALAGRYLNFVQPLLKQWSQAMLAATIDFINRELGLKRIWFHSWEVGNCLKRIKGSYVPPRSLYTSLPRQFCFELTDQLPGLLSDRRTIKRLRRGKISPRFYKLEL</sequence>
<evidence type="ECO:0000313" key="2">
    <source>
        <dbReference type="Proteomes" id="UP000094849"/>
    </source>
</evidence>
<dbReference type="EMBL" id="LVJZ01000004">
    <property type="protein sequence ID" value="ODB94362.1"/>
    <property type="molecule type" value="Genomic_DNA"/>
</dbReference>
<comment type="caution">
    <text evidence="1">The sequence shown here is derived from an EMBL/GenBank/DDBJ whole genome shotgun (WGS) entry which is preliminary data.</text>
</comment>